<sequence length="136" mass="15216">MTSRSSIEPEDIMAILTHSRRPCAALEFRNRQRQEKRGQVATVQTTSREEGWLPLITSSTTLPCLRLHCLRAGLTLMQGGVKDPPNYEGCIEVALDSHQRGMMTDGHSEANQVSCQQGYAETIEKDFHKKGQKDGM</sequence>
<protein>
    <submittedName>
        <fullName evidence="1">Uncharacterized protein</fullName>
    </submittedName>
</protein>
<evidence type="ECO:0000313" key="2">
    <source>
        <dbReference type="Proteomes" id="UP001153269"/>
    </source>
</evidence>
<dbReference type="Proteomes" id="UP001153269">
    <property type="component" value="Unassembled WGS sequence"/>
</dbReference>
<gene>
    <name evidence="1" type="ORF">PLEPLA_LOCUS2273</name>
</gene>
<accession>A0A9N7TLZ5</accession>
<reference evidence="1" key="1">
    <citation type="submission" date="2020-03" db="EMBL/GenBank/DDBJ databases">
        <authorList>
            <person name="Weist P."/>
        </authorList>
    </citation>
    <scope>NUCLEOTIDE SEQUENCE</scope>
</reference>
<dbReference type="AlphaFoldDB" id="A0A9N7TLZ5"/>
<keyword evidence="2" id="KW-1185">Reference proteome</keyword>
<organism evidence="1 2">
    <name type="scientific">Pleuronectes platessa</name>
    <name type="common">European plaice</name>
    <dbReference type="NCBI Taxonomy" id="8262"/>
    <lineage>
        <taxon>Eukaryota</taxon>
        <taxon>Metazoa</taxon>
        <taxon>Chordata</taxon>
        <taxon>Craniata</taxon>
        <taxon>Vertebrata</taxon>
        <taxon>Euteleostomi</taxon>
        <taxon>Actinopterygii</taxon>
        <taxon>Neopterygii</taxon>
        <taxon>Teleostei</taxon>
        <taxon>Neoteleostei</taxon>
        <taxon>Acanthomorphata</taxon>
        <taxon>Carangaria</taxon>
        <taxon>Pleuronectiformes</taxon>
        <taxon>Pleuronectoidei</taxon>
        <taxon>Pleuronectidae</taxon>
        <taxon>Pleuronectes</taxon>
    </lineage>
</organism>
<name>A0A9N7TLZ5_PLEPL</name>
<dbReference type="EMBL" id="CADEAL010000113">
    <property type="protein sequence ID" value="CAB1414564.1"/>
    <property type="molecule type" value="Genomic_DNA"/>
</dbReference>
<comment type="caution">
    <text evidence="1">The sequence shown here is derived from an EMBL/GenBank/DDBJ whole genome shotgun (WGS) entry which is preliminary data.</text>
</comment>
<evidence type="ECO:0000313" key="1">
    <source>
        <dbReference type="EMBL" id="CAB1414564.1"/>
    </source>
</evidence>
<proteinExistence type="predicted"/>